<evidence type="ECO:0000256" key="3">
    <source>
        <dbReference type="ARBA" id="ARBA00022741"/>
    </source>
</evidence>
<dbReference type="InterPro" id="IPR003593">
    <property type="entry name" value="AAA+_ATPase"/>
</dbReference>
<name>A0A1I1IF95_9ACTN</name>
<comment type="similarity">
    <text evidence="1">Belongs to the ABC transporter superfamily.</text>
</comment>
<keyword evidence="4" id="KW-0067">ATP-binding</keyword>
<dbReference type="Pfam" id="PF00005">
    <property type="entry name" value="ABC_tran"/>
    <property type="match status" value="1"/>
</dbReference>
<reference evidence="8 9" key="1">
    <citation type="submission" date="2016-10" db="EMBL/GenBank/DDBJ databases">
        <authorList>
            <person name="de Groot N.N."/>
        </authorList>
    </citation>
    <scope>NUCLEOTIDE SEQUENCE [LARGE SCALE GENOMIC DNA]</scope>
    <source>
        <strain evidence="8 9">CGMCC 4.5739</strain>
    </source>
</reference>
<dbReference type="AlphaFoldDB" id="A0A1I1IF95"/>
<keyword evidence="2" id="KW-0813">Transport</keyword>
<dbReference type="Gene3D" id="3.40.50.300">
    <property type="entry name" value="P-loop containing nucleotide triphosphate hydrolases"/>
    <property type="match status" value="1"/>
</dbReference>
<evidence type="ECO:0000313" key="8">
    <source>
        <dbReference type="EMBL" id="SFC34641.1"/>
    </source>
</evidence>
<feature type="transmembrane region" description="Helical" evidence="6">
    <location>
        <begin position="372"/>
        <end position="392"/>
    </location>
</feature>
<dbReference type="Proteomes" id="UP000199207">
    <property type="component" value="Unassembled WGS sequence"/>
</dbReference>
<organism evidence="8 9">
    <name type="scientific">Streptomyces aidingensis</name>
    <dbReference type="NCBI Taxonomy" id="910347"/>
    <lineage>
        <taxon>Bacteria</taxon>
        <taxon>Bacillati</taxon>
        <taxon>Actinomycetota</taxon>
        <taxon>Actinomycetes</taxon>
        <taxon>Kitasatosporales</taxon>
        <taxon>Streptomycetaceae</taxon>
        <taxon>Streptomyces</taxon>
    </lineage>
</organism>
<feature type="compositionally biased region" description="Pro residues" evidence="5">
    <location>
        <begin position="314"/>
        <end position="327"/>
    </location>
</feature>
<evidence type="ECO:0000256" key="4">
    <source>
        <dbReference type="ARBA" id="ARBA00022840"/>
    </source>
</evidence>
<dbReference type="SUPFAM" id="SSF52540">
    <property type="entry name" value="P-loop containing nucleoside triphosphate hydrolases"/>
    <property type="match status" value="1"/>
</dbReference>
<dbReference type="RefSeq" id="WP_093837889.1">
    <property type="nucleotide sequence ID" value="NZ_FOLM01000003.1"/>
</dbReference>
<feature type="transmembrane region" description="Helical" evidence="6">
    <location>
        <begin position="451"/>
        <end position="475"/>
    </location>
</feature>
<dbReference type="STRING" id="910347.SAMN05421773_10322"/>
<gene>
    <name evidence="8" type="ORF">SAMN05421773_10322</name>
</gene>
<dbReference type="InterPro" id="IPR027417">
    <property type="entry name" value="P-loop_NTPase"/>
</dbReference>
<feature type="compositionally biased region" description="Low complexity" evidence="5">
    <location>
        <begin position="328"/>
        <end position="343"/>
    </location>
</feature>
<evidence type="ECO:0000259" key="7">
    <source>
        <dbReference type="PROSITE" id="PS50893"/>
    </source>
</evidence>
<proteinExistence type="inferred from homology"/>
<feature type="transmembrane region" description="Helical" evidence="6">
    <location>
        <begin position="586"/>
        <end position="606"/>
    </location>
</feature>
<evidence type="ECO:0000313" key="9">
    <source>
        <dbReference type="Proteomes" id="UP000199207"/>
    </source>
</evidence>
<dbReference type="PROSITE" id="PS50893">
    <property type="entry name" value="ABC_TRANSPORTER_2"/>
    <property type="match status" value="1"/>
</dbReference>
<evidence type="ECO:0000256" key="5">
    <source>
        <dbReference type="SAM" id="MobiDB-lite"/>
    </source>
</evidence>
<sequence>MIQTIGLTGPDRRGRPPAVDDLTFEARPGGVTVLHGPPGAGKSAALRLMLQLQPGRGVALFRGRPVRRLRHPVREIGVLLGDVPGHPGRTVRDHLRMLAAAAGIPAARAEEVMDLTGLTGLAGRRLATCSRGMDRRLGMAAALLGDPHTLVLDEPADGLSPRESAWLYGLLRGHADRGGTVLMTCRDPRDAARLGDHVVTLADGRTAADQSGADFARTRLRPRVVVRTPHAERFAAVLRRELRAGGPLPGTGEDCAAGEAVLEPGGRVVVYGVSRASVGELAYRHRVLVHQLADERGTAGDRFAPAPLLRADGRPPPSAGEPPPGTAPEPAEAAGPPRAAAPAGPEPPEGPGAGWAVAYEIRRWAGLRGGRWVLLLGLLAGVVTGLVTAAVGGGPAARVLTGWPQQLPVPPAALAAGVLGALSYGQEFRFPALALAQVPPRRHLALLAAKLAVWAVAAALLCAVTGALTAMALAAPAGAGAPPGHPDLPGLPAPPWAAALWGMTAVPGPAALCVGCAWAGLLAAGLFRATLAGLAAVAAVPLLLTPAAVRLLEGPAGEAVRALPGGRSVMSAAVPGLDTGLAGRPLGWALAAALCVLSAGHLARALRGAPR</sequence>
<dbReference type="GO" id="GO:0016887">
    <property type="term" value="F:ATP hydrolysis activity"/>
    <property type="evidence" value="ECO:0007669"/>
    <property type="project" value="InterPro"/>
</dbReference>
<evidence type="ECO:0000256" key="6">
    <source>
        <dbReference type="SAM" id="Phobius"/>
    </source>
</evidence>
<feature type="domain" description="ABC transporter" evidence="7">
    <location>
        <begin position="2"/>
        <end position="228"/>
    </location>
</feature>
<feature type="region of interest" description="Disordered" evidence="5">
    <location>
        <begin position="299"/>
        <end position="350"/>
    </location>
</feature>
<dbReference type="InterPro" id="IPR003439">
    <property type="entry name" value="ABC_transporter-like_ATP-bd"/>
</dbReference>
<dbReference type="OrthoDB" id="9804819at2"/>
<keyword evidence="6" id="KW-0472">Membrane</keyword>
<dbReference type="PANTHER" id="PTHR43335:SF4">
    <property type="entry name" value="ABC TRANSPORTER, ATP-BINDING PROTEIN"/>
    <property type="match status" value="1"/>
</dbReference>
<feature type="transmembrane region" description="Helical" evidence="6">
    <location>
        <begin position="495"/>
        <end position="519"/>
    </location>
</feature>
<dbReference type="SMART" id="SM00382">
    <property type="entry name" value="AAA"/>
    <property type="match status" value="1"/>
</dbReference>
<evidence type="ECO:0000256" key="1">
    <source>
        <dbReference type="ARBA" id="ARBA00005417"/>
    </source>
</evidence>
<protein>
    <submittedName>
        <fullName evidence="8">ABC-type multidrug transport system, ATPase component</fullName>
    </submittedName>
</protein>
<dbReference type="EMBL" id="FOLM01000003">
    <property type="protein sequence ID" value="SFC34641.1"/>
    <property type="molecule type" value="Genomic_DNA"/>
</dbReference>
<keyword evidence="6" id="KW-0812">Transmembrane</keyword>
<dbReference type="GO" id="GO:0005524">
    <property type="term" value="F:ATP binding"/>
    <property type="evidence" value="ECO:0007669"/>
    <property type="project" value="UniProtKB-KW"/>
</dbReference>
<dbReference type="PANTHER" id="PTHR43335">
    <property type="entry name" value="ABC TRANSPORTER, ATP-BINDING PROTEIN"/>
    <property type="match status" value="1"/>
</dbReference>
<accession>A0A1I1IF95</accession>
<feature type="transmembrane region" description="Helical" evidence="6">
    <location>
        <begin position="526"/>
        <end position="544"/>
    </location>
</feature>
<keyword evidence="9" id="KW-1185">Reference proteome</keyword>
<keyword evidence="6" id="KW-1133">Transmembrane helix</keyword>
<evidence type="ECO:0000256" key="2">
    <source>
        <dbReference type="ARBA" id="ARBA00022448"/>
    </source>
</evidence>
<keyword evidence="3" id="KW-0547">Nucleotide-binding</keyword>